<reference evidence="2" key="1">
    <citation type="submission" date="2022-11" db="UniProtKB">
        <authorList>
            <consortium name="WormBaseParasite"/>
        </authorList>
    </citation>
    <scope>IDENTIFICATION</scope>
</reference>
<dbReference type="Proteomes" id="UP000887576">
    <property type="component" value="Unplaced"/>
</dbReference>
<name>A0AC34QNJ7_9BILA</name>
<dbReference type="WBParaSite" id="JU765_v2.g1801.t1">
    <property type="protein sequence ID" value="JU765_v2.g1801.t1"/>
    <property type="gene ID" value="JU765_v2.g1801"/>
</dbReference>
<evidence type="ECO:0000313" key="2">
    <source>
        <dbReference type="WBParaSite" id="JU765_v2.g1801.t1"/>
    </source>
</evidence>
<evidence type="ECO:0000313" key="1">
    <source>
        <dbReference type="Proteomes" id="UP000887576"/>
    </source>
</evidence>
<sequence>MVLTYATKLHWKQLAPTSVKSKCLSLQLMVNNGLISSAGKGFFTILPIGQRVIEKLVRIVDDELLKIGAQKMEVPSLAMKKIWTQSKRWEQMGKEMFKLTDRLDSEYCLQPTAEEMFTSSVAALGTVREKMLPLMLYQTSSKYRDEMNPRFGLLRSKQFLMNDLYSFDVDKESAQKTYNLITEVYRRLFEDILEMKKHVRRVSANSGAMGGDLSHEFHLPNASAEDCLLICEKCETMMKKDENHGLEKCSKCDGKLQEMETVEVGHTFQLGEKYSNIFYATSPKGNNYFMCCFGLGLTRIIAATIDVMTISNKAMRLPTILAPFQLAIILPKESTPNSEFVQSFFDDLDQLPNLKNNILIDDRVDKSPGKRINELNQLGIPKILVASSHKHVNPHDIQRIEYLITKPYSENLVKDVIVQGFLICKRGKVTKQEFQHYTEVGHIFYKFLCQNLLIHFDYKEKSLKKLPTIKVKTANFEVESGSRSFAGGLISQEEIEDFQTLRNELKKVFQHMCSKIADITSLAAGANPVANFMNSVENMINLTKPDLEPTVALKGDLLKNLKKKEEKKNKKEESKKNDENKDEKKDDKKDDKKDEKKDEKKENDKKEDDKNEDDKKEDDKNEDDKKEEEKK</sequence>
<accession>A0AC34QNJ7</accession>
<proteinExistence type="predicted"/>
<organism evidence="1 2">
    <name type="scientific">Panagrolaimus sp. JU765</name>
    <dbReference type="NCBI Taxonomy" id="591449"/>
    <lineage>
        <taxon>Eukaryota</taxon>
        <taxon>Metazoa</taxon>
        <taxon>Ecdysozoa</taxon>
        <taxon>Nematoda</taxon>
        <taxon>Chromadorea</taxon>
        <taxon>Rhabditida</taxon>
        <taxon>Tylenchina</taxon>
        <taxon>Panagrolaimomorpha</taxon>
        <taxon>Panagrolaimoidea</taxon>
        <taxon>Panagrolaimidae</taxon>
        <taxon>Panagrolaimus</taxon>
    </lineage>
</organism>
<protein>
    <submittedName>
        <fullName evidence="2">Proline--tRNA ligase</fullName>
    </submittedName>
</protein>